<dbReference type="InterPro" id="IPR000821">
    <property type="entry name" value="Ala_racemase"/>
</dbReference>
<dbReference type="InterPro" id="IPR029066">
    <property type="entry name" value="PLP-binding_barrel"/>
</dbReference>
<dbReference type="PRINTS" id="PR00992">
    <property type="entry name" value="ALARACEMASE"/>
</dbReference>
<evidence type="ECO:0000256" key="3">
    <source>
        <dbReference type="ARBA" id="ARBA00023235"/>
    </source>
</evidence>
<dbReference type="SMART" id="SM01005">
    <property type="entry name" value="Ala_racemase_C"/>
    <property type="match status" value="1"/>
</dbReference>
<comment type="caution">
    <text evidence="8">The sequence shown here is derived from an EMBL/GenBank/DDBJ whole genome shotgun (WGS) entry which is preliminary data.</text>
</comment>
<comment type="function">
    <text evidence="4">Catalyzes the interconversion of L-alanine and D-alanine. May also act on other amino acids.</text>
</comment>
<dbReference type="RefSeq" id="WP_246056032.1">
    <property type="nucleotide sequence ID" value="NZ_BAAAUY010000018.1"/>
</dbReference>
<dbReference type="STRING" id="55969.SD72_03155"/>
<dbReference type="SUPFAM" id="SSF51419">
    <property type="entry name" value="PLP-binding barrel"/>
    <property type="match status" value="1"/>
</dbReference>
<gene>
    <name evidence="8" type="ORF">FB468_3394</name>
</gene>
<dbReference type="Proteomes" id="UP000319094">
    <property type="component" value="Unassembled WGS sequence"/>
</dbReference>
<dbReference type="SUPFAM" id="SSF50621">
    <property type="entry name" value="Alanine racemase C-terminal domain-like"/>
    <property type="match status" value="1"/>
</dbReference>
<dbReference type="Pfam" id="PF01168">
    <property type="entry name" value="Ala_racemase_N"/>
    <property type="match status" value="1"/>
</dbReference>
<dbReference type="InterPro" id="IPR011079">
    <property type="entry name" value="Ala_racemase_C"/>
</dbReference>
<dbReference type="Gene3D" id="3.20.20.10">
    <property type="entry name" value="Alanine racemase"/>
    <property type="match status" value="1"/>
</dbReference>
<dbReference type="EC" id="5.1.1.1" evidence="4"/>
<dbReference type="PANTHER" id="PTHR30511">
    <property type="entry name" value="ALANINE RACEMASE"/>
    <property type="match status" value="1"/>
</dbReference>
<dbReference type="EMBL" id="VFON01000002">
    <property type="protein sequence ID" value="TQL40868.1"/>
    <property type="molecule type" value="Genomic_DNA"/>
</dbReference>
<evidence type="ECO:0000256" key="6">
    <source>
        <dbReference type="PIRSR" id="PIRSR600821-52"/>
    </source>
</evidence>
<proteinExistence type="inferred from homology"/>
<evidence type="ECO:0000256" key="1">
    <source>
        <dbReference type="ARBA" id="ARBA00001933"/>
    </source>
</evidence>
<keyword evidence="2 4" id="KW-0663">Pyridoxal phosphate</keyword>
<feature type="binding site" evidence="4 6">
    <location>
        <position position="144"/>
    </location>
    <ligand>
        <name>substrate</name>
    </ligand>
</feature>
<comment type="similarity">
    <text evidence="4">Belongs to the alanine racemase family.</text>
</comment>
<dbReference type="GO" id="GO:0030170">
    <property type="term" value="F:pyridoxal phosphate binding"/>
    <property type="evidence" value="ECO:0007669"/>
    <property type="project" value="UniProtKB-UniRule"/>
</dbReference>
<dbReference type="GO" id="GO:0008784">
    <property type="term" value="F:alanine racemase activity"/>
    <property type="evidence" value="ECO:0007669"/>
    <property type="project" value="UniProtKB-UniRule"/>
</dbReference>
<dbReference type="GO" id="GO:0005829">
    <property type="term" value="C:cytosol"/>
    <property type="evidence" value="ECO:0007669"/>
    <property type="project" value="TreeGrafter"/>
</dbReference>
<dbReference type="UniPathway" id="UPA00042">
    <property type="reaction ID" value="UER00497"/>
</dbReference>
<feature type="binding site" evidence="4 6">
    <location>
        <position position="320"/>
    </location>
    <ligand>
        <name>substrate</name>
    </ligand>
</feature>
<dbReference type="CDD" id="cd00430">
    <property type="entry name" value="PLPDE_III_AR"/>
    <property type="match status" value="1"/>
</dbReference>
<feature type="active site" description="Proton acceptor; specific for D-alanine" evidence="4">
    <location>
        <position position="48"/>
    </location>
</feature>
<dbReference type="InterPro" id="IPR009006">
    <property type="entry name" value="Ala_racemase/Decarboxylase_C"/>
</dbReference>
<comment type="catalytic activity">
    <reaction evidence="4">
        <text>L-alanine = D-alanine</text>
        <dbReference type="Rhea" id="RHEA:20249"/>
        <dbReference type="ChEBI" id="CHEBI:57416"/>
        <dbReference type="ChEBI" id="CHEBI:57972"/>
        <dbReference type="EC" id="5.1.1.1"/>
    </reaction>
</comment>
<accession>A0A542XYI1</accession>
<dbReference type="GO" id="GO:0009252">
    <property type="term" value="P:peptidoglycan biosynthetic process"/>
    <property type="evidence" value="ECO:0007669"/>
    <property type="project" value="TreeGrafter"/>
</dbReference>
<dbReference type="InterPro" id="IPR001608">
    <property type="entry name" value="Ala_racemase_N"/>
</dbReference>
<evidence type="ECO:0000256" key="4">
    <source>
        <dbReference type="HAMAP-Rule" id="MF_01201"/>
    </source>
</evidence>
<comment type="cofactor">
    <cofactor evidence="1 4 5">
        <name>pyridoxal 5'-phosphate</name>
        <dbReference type="ChEBI" id="CHEBI:597326"/>
    </cofactor>
</comment>
<dbReference type="HAMAP" id="MF_01201">
    <property type="entry name" value="Ala_racemase"/>
    <property type="match status" value="1"/>
</dbReference>
<evidence type="ECO:0000256" key="5">
    <source>
        <dbReference type="PIRSR" id="PIRSR600821-50"/>
    </source>
</evidence>
<feature type="modified residue" description="N6-(pyridoxal phosphate)lysine" evidence="4 5">
    <location>
        <position position="48"/>
    </location>
</feature>
<comment type="pathway">
    <text evidence="4">Amino-acid biosynthesis; D-alanine biosynthesis; D-alanine from L-alanine: step 1/1.</text>
</comment>
<sequence length="386" mass="40857">MIAVAPPRTGMPPAEHRLAEIFVDRRAIAHNVRYFSWVTQTPVMAVVKADAFGHGDIAEIALANGATWIGVATIPEALRLREQGIAAPILSWLNPVDADWAAATAQQVDVAVTSLEQLYAIAAAAGEAGGTARVHLHLDVGMSRDGAPTEIWSALCESARALEEAGRVRVVGVMGHLSSADDPESAQNDIERLRFVNGVRAAHRRGLTPSELHLAASAGALHRPDSRFTLSRIGAGLYGIDPAGRAELTPALTLTAPVAQLRRVGGGVGVGYGHDYTTVEATTLAVLPLGYGDGLPRAAQGRAEVSIRGHRFPIVGRISMDQVVVDVGNAQLELGDVALVMGPGGRGEPTVREWAAWSGTIEHELVTRLGVRSSRVLRTSDARWAR</sequence>
<evidence type="ECO:0000313" key="8">
    <source>
        <dbReference type="EMBL" id="TQL40868.1"/>
    </source>
</evidence>
<evidence type="ECO:0000313" key="9">
    <source>
        <dbReference type="Proteomes" id="UP000319094"/>
    </source>
</evidence>
<name>A0A542XYI1_9MICO</name>
<dbReference type="AlphaFoldDB" id="A0A542XYI1"/>
<dbReference type="NCBIfam" id="TIGR00492">
    <property type="entry name" value="alr"/>
    <property type="match status" value="1"/>
</dbReference>
<feature type="domain" description="Alanine racemase C-terminal" evidence="7">
    <location>
        <begin position="251"/>
        <end position="378"/>
    </location>
</feature>
<feature type="active site" description="Proton acceptor; specific for L-alanine" evidence="4">
    <location>
        <position position="272"/>
    </location>
</feature>
<keyword evidence="3 4" id="KW-0413">Isomerase</keyword>
<reference evidence="8 9" key="1">
    <citation type="submission" date="2019-06" db="EMBL/GenBank/DDBJ databases">
        <title>Sequencing the genomes of 1000 actinobacteria strains.</title>
        <authorList>
            <person name="Klenk H.-P."/>
        </authorList>
    </citation>
    <scope>NUCLEOTIDE SEQUENCE [LARGE SCALE GENOMIC DNA]</scope>
    <source>
        <strain evidence="8 9">DSM 8803</strain>
    </source>
</reference>
<protein>
    <recommendedName>
        <fullName evidence="4">Alanine racemase</fullName>
        <ecNumber evidence="4">5.1.1.1</ecNumber>
    </recommendedName>
</protein>
<dbReference type="GO" id="GO:0030632">
    <property type="term" value="P:D-alanine biosynthetic process"/>
    <property type="evidence" value="ECO:0007669"/>
    <property type="project" value="UniProtKB-UniRule"/>
</dbReference>
<dbReference type="Pfam" id="PF00842">
    <property type="entry name" value="Ala_racemase_C"/>
    <property type="match status" value="1"/>
</dbReference>
<dbReference type="PANTHER" id="PTHR30511:SF0">
    <property type="entry name" value="ALANINE RACEMASE, CATABOLIC-RELATED"/>
    <property type="match status" value="1"/>
</dbReference>
<evidence type="ECO:0000256" key="2">
    <source>
        <dbReference type="ARBA" id="ARBA00022898"/>
    </source>
</evidence>
<dbReference type="Gene3D" id="2.40.37.10">
    <property type="entry name" value="Lyase, Ornithine Decarboxylase, Chain A, domain 1"/>
    <property type="match status" value="1"/>
</dbReference>
<organism evidence="8 9">
    <name type="scientific">Leucobacter komagatae</name>
    <dbReference type="NCBI Taxonomy" id="55969"/>
    <lineage>
        <taxon>Bacteria</taxon>
        <taxon>Bacillati</taxon>
        <taxon>Actinomycetota</taxon>
        <taxon>Actinomycetes</taxon>
        <taxon>Micrococcales</taxon>
        <taxon>Microbacteriaceae</taxon>
        <taxon>Leucobacter</taxon>
    </lineage>
</organism>
<evidence type="ECO:0000259" key="7">
    <source>
        <dbReference type="SMART" id="SM01005"/>
    </source>
</evidence>
<keyword evidence="9" id="KW-1185">Reference proteome</keyword>